<dbReference type="EMBL" id="FNEC01000003">
    <property type="protein sequence ID" value="SDI27068.1"/>
    <property type="molecule type" value="Genomic_DNA"/>
</dbReference>
<name>A0A239LVF3_9PSED</name>
<protein>
    <submittedName>
        <fullName evidence="1">Uncharacterized protein</fullName>
    </submittedName>
</protein>
<accession>A0A239LVF3</accession>
<dbReference type="RefSeq" id="WP_167364774.1">
    <property type="nucleotide sequence ID" value="NZ_FNEC01000003.1"/>
</dbReference>
<dbReference type="Proteomes" id="UP000198309">
    <property type="component" value="Unassembled WGS sequence"/>
</dbReference>
<reference evidence="1 4" key="1">
    <citation type="submission" date="2016-10" db="EMBL/GenBank/DDBJ databases">
        <authorList>
            <person name="de Groot N.N."/>
        </authorList>
    </citation>
    <scope>NUCLEOTIDE SEQUENCE [LARGE SCALE GENOMIC DNA]</scope>
    <source>
        <strain evidence="1 4">CCM 7361</strain>
    </source>
</reference>
<evidence type="ECO:0000313" key="3">
    <source>
        <dbReference type="Proteomes" id="UP000198309"/>
    </source>
</evidence>
<dbReference type="AlphaFoldDB" id="A0A239LVF3"/>
<evidence type="ECO:0000313" key="1">
    <source>
        <dbReference type="EMBL" id="SDI27068.1"/>
    </source>
</evidence>
<dbReference type="Proteomes" id="UP000199693">
    <property type="component" value="Unassembled WGS sequence"/>
</dbReference>
<sequence length="74" mass="8515">MRKSKYRAVTSALLEFSKLNESEQNAFISIMNKFLLASHKRRKLYVEQWESEIASLETLSDEMENALSPPPPPS</sequence>
<keyword evidence="3" id="KW-1185">Reference proteome</keyword>
<gene>
    <name evidence="1" type="ORF">SAMN05216189_1003210</name>
    <name evidence="2" type="ORF">SAMN06295949_1227</name>
</gene>
<reference evidence="2 3" key="2">
    <citation type="submission" date="2017-06" db="EMBL/GenBank/DDBJ databases">
        <authorList>
            <person name="Varghese N."/>
            <person name="Submissions S."/>
        </authorList>
    </citation>
    <scope>NUCLEOTIDE SEQUENCE [LARGE SCALE GENOMIC DNA]</scope>
    <source>
        <strain evidence="2 3">RLD-1</strain>
    </source>
</reference>
<organism evidence="1 4">
    <name type="scientific">Pseudomonas delhiensis</name>
    <dbReference type="NCBI Taxonomy" id="366289"/>
    <lineage>
        <taxon>Bacteria</taxon>
        <taxon>Pseudomonadati</taxon>
        <taxon>Pseudomonadota</taxon>
        <taxon>Gammaproteobacteria</taxon>
        <taxon>Pseudomonadales</taxon>
        <taxon>Pseudomonadaceae</taxon>
        <taxon>Pseudomonas</taxon>
    </lineage>
</organism>
<evidence type="ECO:0000313" key="4">
    <source>
        <dbReference type="Proteomes" id="UP000199693"/>
    </source>
</evidence>
<proteinExistence type="predicted"/>
<evidence type="ECO:0000313" key="2">
    <source>
        <dbReference type="EMBL" id="SNT33848.1"/>
    </source>
</evidence>
<dbReference type="EMBL" id="FZPC01000022">
    <property type="protein sequence ID" value="SNT33848.1"/>
    <property type="molecule type" value="Genomic_DNA"/>
</dbReference>